<dbReference type="PROSITE" id="PS50005">
    <property type="entry name" value="TPR"/>
    <property type="match status" value="1"/>
</dbReference>
<evidence type="ECO:0000313" key="4">
    <source>
        <dbReference type="EMBL" id="AIQ71131.1"/>
    </source>
</evidence>
<keyword evidence="2" id="KW-0808">Transferase</keyword>
<keyword evidence="1" id="KW-0489">Methyltransferase</keyword>
<gene>
    <name evidence="4" type="ORF">PGRAT_28695</name>
</gene>
<accession>A0A089MBC7</accession>
<dbReference type="Gene3D" id="1.25.40.10">
    <property type="entry name" value="Tetratricopeptide repeat domain"/>
    <property type="match status" value="1"/>
</dbReference>
<name>A0A089MBC7_9BACL</name>
<dbReference type="Gene3D" id="3.40.50.12710">
    <property type="match status" value="1"/>
</dbReference>
<dbReference type="SMART" id="SM00028">
    <property type="entry name" value="TPR"/>
    <property type="match status" value="2"/>
</dbReference>
<dbReference type="Proteomes" id="UP000029500">
    <property type="component" value="Chromosome"/>
</dbReference>
<dbReference type="Pfam" id="PF02636">
    <property type="entry name" value="Methyltransf_28"/>
    <property type="match status" value="1"/>
</dbReference>
<keyword evidence="5" id="KW-1185">Reference proteome</keyword>
<dbReference type="OrthoDB" id="5166699at2"/>
<dbReference type="InterPro" id="IPR011990">
    <property type="entry name" value="TPR-like_helical_dom_sf"/>
</dbReference>
<organism evidence="4 5">
    <name type="scientific">Paenibacillus graminis</name>
    <dbReference type="NCBI Taxonomy" id="189425"/>
    <lineage>
        <taxon>Bacteria</taxon>
        <taxon>Bacillati</taxon>
        <taxon>Bacillota</taxon>
        <taxon>Bacilli</taxon>
        <taxon>Bacillales</taxon>
        <taxon>Paenibacillaceae</taxon>
        <taxon>Paenibacillus</taxon>
    </lineage>
</organism>
<dbReference type="GO" id="GO:0032259">
    <property type="term" value="P:methylation"/>
    <property type="evidence" value="ECO:0007669"/>
    <property type="project" value="UniProtKB-KW"/>
</dbReference>
<dbReference type="InterPro" id="IPR038375">
    <property type="entry name" value="NDUFAF7_sf"/>
</dbReference>
<dbReference type="AlphaFoldDB" id="A0A089MBC7"/>
<protein>
    <submittedName>
        <fullName evidence="4">Uncharacterized protein</fullName>
    </submittedName>
</protein>
<dbReference type="InterPro" id="IPR029063">
    <property type="entry name" value="SAM-dependent_MTases_sf"/>
</dbReference>
<keyword evidence="3" id="KW-0802">TPR repeat</keyword>
<feature type="repeat" description="TPR" evidence="3">
    <location>
        <begin position="472"/>
        <end position="505"/>
    </location>
</feature>
<reference evidence="4 5" key="1">
    <citation type="submission" date="2014-08" db="EMBL/GenBank/DDBJ databases">
        <title>Comparative genomics of the Paenibacillus odorifer group.</title>
        <authorList>
            <person name="den Bakker H.C."/>
            <person name="Tsai Y.-C."/>
            <person name="Martin N."/>
            <person name="Korlach J."/>
            <person name="Wiedmann M."/>
        </authorList>
    </citation>
    <scope>NUCLEOTIDE SEQUENCE [LARGE SCALE GENOMIC DNA]</scope>
    <source>
        <strain evidence="4 5">DSM 15220</strain>
    </source>
</reference>
<dbReference type="GO" id="GO:0008168">
    <property type="term" value="F:methyltransferase activity"/>
    <property type="evidence" value="ECO:0007669"/>
    <property type="project" value="UniProtKB-KW"/>
</dbReference>
<dbReference type="eggNOG" id="COG1565">
    <property type="taxonomic scope" value="Bacteria"/>
</dbReference>
<dbReference type="InterPro" id="IPR003788">
    <property type="entry name" value="NDUFAF7"/>
</dbReference>
<dbReference type="InterPro" id="IPR019734">
    <property type="entry name" value="TPR_rpt"/>
</dbReference>
<dbReference type="HOGENOM" id="CLU_020053_0_0_9"/>
<dbReference type="KEGG" id="pgm:PGRAT_28695"/>
<evidence type="ECO:0000256" key="3">
    <source>
        <dbReference type="PROSITE-ProRule" id="PRU00339"/>
    </source>
</evidence>
<sequence length="518" mass="59200">MTDSGQERYRFSEAPIWELQRKYYEELGMQAWKNDQVPQYITSNPMIGTGYAEMIFGFLQDRAGMGHATEPVIILELGAGAGRLAFHVLQKLSELMDYAGLPLPPFTYVMSDLPWKNITGWQQHPGLIPFVEQGILDFARFDAVADTVLHLTESGKVITPGTLAQPLMVIANYFFDSIPQELLYVDEGKIYECEVSLQYPEQSDKMGPSEVLRDLIPQYHYRRAEGYEEESYPYREVIAFYQEKLEDSHVLFPAAALGCMERLRALSGAGFLLLTADKGDHRLENWEFAEPPKLIHHGSISLTANYHALVCYFEQKGASASFTEHHYKNLNVGCIFMLEEPLRHVQARLAYRRFIERFGPDDFFSLKLWIDQNYDTIGLQQILGFWRLGGYDAELFIQSAERISSLLEEASDEEILDLKLGIGRMWTGFYPMPQKYDLALDSGLLLFEMGLYEDSRHFLTQSLQETEDEPVVTVLYCLAICSYELEDLEAALEYTRQALVLEPEHEEALDLLAALSGD</sequence>
<dbReference type="SUPFAM" id="SSF48452">
    <property type="entry name" value="TPR-like"/>
    <property type="match status" value="1"/>
</dbReference>
<dbReference type="RefSeq" id="WP_025703672.1">
    <property type="nucleotide sequence ID" value="NZ_CP009287.1"/>
</dbReference>
<evidence type="ECO:0000313" key="5">
    <source>
        <dbReference type="Proteomes" id="UP000029500"/>
    </source>
</evidence>
<evidence type="ECO:0000256" key="1">
    <source>
        <dbReference type="ARBA" id="ARBA00022603"/>
    </source>
</evidence>
<dbReference type="STRING" id="189425.PGRAT_28695"/>
<dbReference type="SUPFAM" id="SSF53335">
    <property type="entry name" value="S-adenosyl-L-methionine-dependent methyltransferases"/>
    <property type="match status" value="1"/>
</dbReference>
<proteinExistence type="predicted"/>
<dbReference type="EMBL" id="CP009287">
    <property type="protein sequence ID" value="AIQ71131.1"/>
    <property type="molecule type" value="Genomic_DNA"/>
</dbReference>
<evidence type="ECO:0000256" key="2">
    <source>
        <dbReference type="ARBA" id="ARBA00022679"/>
    </source>
</evidence>